<organism evidence="1 2">
    <name type="scientific">Nocardia pseudobrasiliensis</name>
    <dbReference type="NCBI Taxonomy" id="45979"/>
    <lineage>
        <taxon>Bacteria</taxon>
        <taxon>Bacillati</taxon>
        <taxon>Actinomycetota</taxon>
        <taxon>Actinomycetes</taxon>
        <taxon>Mycobacteriales</taxon>
        <taxon>Nocardiaceae</taxon>
        <taxon>Nocardia</taxon>
    </lineage>
</organism>
<protein>
    <recommendedName>
        <fullName evidence="3">IrrE N-terminal-like domain-containing protein</fullName>
    </recommendedName>
</protein>
<sequence length="167" mass="19092">MQRRCDRLIAGLNVPLPFDMETFIARSGETLGRPIVPIPMSLPPHGPSGLLIQTKAKDYILFQRLTSRVHQENIILHELAHRFCDHKGIHDLDENRALALFPDLQPDTVISMLRRSAYADHQEHEAEFFASMLRIRMASWAPHPNWSISSEIAEAVERIERVLGSPR</sequence>
<evidence type="ECO:0008006" key="3">
    <source>
        <dbReference type="Google" id="ProtNLM"/>
    </source>
</evidence>
<gene>
    <name evidence="1" type="ORF">DFR76_107368</name>
</gene>
<comment type="caution">
    <text evidence="1">The sequence shown here is derived from an EMBL/GenBank/DDBJ whole genome shotgun (WGS) entry which is preliminary data.</text>
</comment>
<accession>A0A370I337</accession>
<dbReference type="EMBL" id="QQBC01000007">
    <property type="protein sequence ID" value="RDI64990.1"/>
    <property type="molecule type" value="Genomic_DNA"/>
</dbReference>
<evidence type="ECO:0000313" key="2">
    <source>
        <dbReference type="Proteomes" id="UP000254869"/>
    </source>
</evidence>
<dbReference type="Proteomes" id="UP000254869">
    <property type="component" value="Unassembled WGS sequence"/>
</dbReference>
<dbReference type="AlphaFoldDB" id="A0A370I337"/>
<name>A0A370I337_9NOCA</name>
<keyword evidence="2" id="KW-1185">Reference proteome</keyword>
<dbReference type="STRING" id="1210086.GCA_001613105_03308"/>
<evidence type="ECO:0000313" key="1">
    <source>
        <dbReference type="EMBL" id="RDI64990.1"/>
    </source>
</evidence>
<reference evidence="1 2" key="1">
    <citation type="submission" date="2018-07" db="EMBL/GenBank/DDBJ databases">
        <title>Genomic Encyclopedia of Type Strains, Phase IV (KMG-IV): sequencing the most valuable type-strain genomes for metagenomic binning, comparative biology and taxonomic classification.</title>
        <authorList>
            <person name="Goeker M."/>
        </authorList>
    </citation>
    <scope>NUCLEOTIDE SEQUENCE [LARGE SCALE GENOMIC DNA]</scope>
    <source>
        <strain evidence="1 2">DSM 44290</strain>
    </source>
</reference>
<proteinExistence type="predicted"/>